<feature type="transmembrane region" description="Helical" evidence="1">
    <location>
        <begin position="76"/>
        <end position="98"/>
    </location>
</feature>
<dbReference type="NCBIfam" id="NF045849">
    <property type="entry name" value="ICE_MMCAP2_0565"/>
    <property type="match status" value="1"/>
</dbReference>
<keyword evidence="3" id="KW-1185">Reference proteome</keyword>
<keyword evidence="1" id="KW-1133">Transmembrane helix</keyword>
<name>Q98QH6_MYCPU</name>
<organism evidence="3">
    <name type="scientific">Mycoplasmopsis pulmonis (strain UAB CTIP)</name>
    <name type="common">Mycoplasma pulmonis</name>
    <dbReference type="NCBI Taxonomy" id="272635"/>
    <lineage>
        <taxon>Bacteria</taxon>
        <taxon>Bacillati</taxon>
        <taxon>Mycoplasmatota</taxon>
        <taxon>Mycoplasmoidales</taxon>
        <taxon>Metamycoplasmataceae</taxon>
        <taxon>Mycoplasmopsis</taxon>
    </lineage>
</organism>
<sequence length="105" mass="11542">MGCKMNEINLFFQNSNIGNLQSAARQISTTINGVFGAFSGLIGLALIIMAIYYFVKLSTKADNPEEKRKYLNAIRWVGLSFIAILVIWAISGFVVGSLTNVKFTS</sequence>
<gene>
    <name evidence="2" type="ordered locus">MYPU_3850</name>
</gene>
<reference evidence="2 3" key="1">
    <citation type="journal article" date="2001" name="Nucleic Acids Res.">
        <title>The complete genome sequence of the murine respiratory pathogen Mycoplasma pulmonis.</title>
        <authorList>
            <person name="Chambaud I."/>
            <person name="Heilig R."/>
            <person name="Ferris S."/>
            <person name="Barbe V."/>
            <person name="Samson D."/>
            <person name="Galisson F."/>
            <person name="Moszer I."/>
            <person name="Dybvig K."/>
            <person name="Wroblewski H."/>
            <person name="Viari A."/>
            <person name="Rocha E.P.C."/>
            <person name="Blanchard A."/>
        </authorList>
    </citation>
    <scope>NUCLEOTIDE SEQUENCE [LARGE SCALE GENOMIC DNA]</scope>
    <source>
        <strain evidence="2 3">UAB CTIP</strain>
    </source>
</reference>
<dbReference type="KEGG" id="mpu:MYPU_3850"/>
<dbReference type="PIR" id="A90560">
    <property type="entry name" value="A90560"/>
</dbReference>
<proteinExistence type="predicted"/>
<accession>Q98QH6</accession>
<keyword evidence="1" id="KW-0472">Membrane</keyword>
<dbReference type="InterPro" id="IPR043993">
    <property type="entry name" value="T4SS_pilin"/>
</dbReference>
<evidence type="ECO:0000313" key="3">
    <source>
        <dbReference type="Proteomes" id="UP000000528"/>
    </source>
</evidence>
<keyword evidence="1" id="KW-0812">Transmembrane</keyword>
<feature type="transmembrane region" description="Helical" evidence="1">
    <location>
        <begin position="34"/>
        <end position="55"/>
    </location>
</feature>
<dbReference type="Proteomes" id="UP000000528">
    <property type="component" value="Chromosome"/>
</dbReference>
<dbReference type="Pfam" id="PF18895">
    <property type="entry name" value="T4SS_pilin"/>
    <property type="match status" value="1"/>
</dbReference>
<dbReference type="STRING" id="272635.gene:17576985"/>
<dbReference type="AlphaFoldDB" id="Q98QH6"/>
<dbReference type="EMBL" id="AL445564">
    <property type="protein sequence ID" value="CAC13558.1"/>
    <property type="molecule type" value="Genomic_DNA"/>
</dbReference>
<protein>
    <submittedName>
        <fullName evidence="2">Uncharacterized protein</fullName>
    </submittedName>
</protein>
<dbReference type="HOGENOM" id="CLU_2233569_0_0_14"/>
<evidence type="ECO:0000313" key="2">
    <source>
        <dbReference type="EMBL" id="CAC13558.1"/>
    </source>
</evidence>
<evidence type="ECO:0000256" key="1">
    <source>
        <dbReference type="SAM" id="Phobius"/>
    </source>
</evidence>